<gene>
    <name evidence="2" type="ORF">LVIROSA_LOCUS21883</name>
</gene>
<evidence type="ECO:0000313" key="3">
    <source>
        <dbReference type="Proteomes" id="UP001157418"/>
    </source>
</evidence>
<feature type="compositionally biased region" description="Basic and acidic residues" evidence="1">
    <location>
        <begin position="71"/>
        <end position="80"/>
    </location>
</feature>
<protein>
    <submittedName>
        <fullName evidence="2">Uncharacterized protein</fullName>
    </submittedName>
</protein>
<comment type="caution">
    <text evidence="2">The sequence shown here is derived from an EMBL/GenBank/DDBJ whole genome shotgun (WGS) entry which is preliminary data.</text>
</comment>
<dbReference type="EMBL" id="CAKMRJ010004445">
    <property type="protein sequence ID" value="CAH1435439.1"/>
    <property type="molecule type" value="Genomic_DNA"/>
</dbReference>
<keyword evidence="3" id="KW-1185">Reference proteome</keyword>
<feature type="compositionally biased region" description="Polar residues" evidence="1">
    <location>
        <begin position="31"/>
        <end position="41"/>
    </location>
</feature>
<feature type="compositionally biased region" description="Basic and acidic residues" evidence="1">
    <location>
        <begin position="50"/>
        <end position="61"/>
    </location>
</feature>
<evidence type="ECO:0000313" key="2">
    <source>
        <dbReference type="EMBL" id="CAH1435439.1"/>
    </source>
</evidence>
<feature type="compositionally biased region" description="Basic and acidic residues" evidence="1">
    <location>
        <begin position="7"/>
        <end position="28"/>
    </location>
</feature>
<dbReference type="Proteomes" id="UP001157418">
    <property type="component" value="Unassembled WGS sequence"/>
</dbReference>
<feature type="region of interest" description="Disordered" evidence="1">
    <location>
        <begin position="1"/>
        <end position="80"/>
    </location>
</feature>
<evidence type="ECO:0000256" key="1">
    <source>
        <dbReference type="SAM" id="MobiDB-lite"/>
    </source>
</evidence>
<organism evidence="2 3">
    <name type="scientific">Lactuca virosa</name>
    <dbReference type="NCBI Taxonomy" id="75947"/>
    <lineage>
        <taxon>Eukaryota</taxon>
        <taxon>Viridiplantae</taxon>
        <taxon>Streptophyta</taxon>
        <taxon>Embryophyta</taxon>
        <taxon>Tracheophyta</taxon>
        <taxon>Spermatophyta</taxon>
        <taxon>Magnoliopsida</taxon>
        <taxon>eudicotyledons</taxon>
        <taxon>Gunneridae</taxon>
        <taxon>Pentapetalae</taxon>
        <taxon>asterids</taxon>
        <taxon>campanulids</taxon>
        <taxon>Asterales</taxon>
        <taxon>Asteraceae</taxon>
        <taxon>Cichorioideae</taxon>
        <taxon>Cichorieae</taxon>
        <taxon>Lactucinae</taxon>
        <taxon>Lactuca</taxon>
    </lineage>
</organism>
<reference evidence="2 3" key="1">
    <citation type="submission" date="2022-01" db="EMBL/GenBank/DDBJ databases">
        <authorList>
            <person name="Xiong W."/>
            <person name="Schranz E."/>
        </authorList>
    </citation>
    <scope>NUCLEOTIDE SEQUENCE [LARGE SCALE GENOMIC DNA]</scope>
</reference>
<accession>A0AAU9NCM3</accession>
<proteinExistence type="predicted"/>
<sequence>MAKGGRRSTDDCRDGDFERRQSQQKDRTCWWSPSSPENNYSIGGRHGHRRLLDRTMAKDSRSGTGETNEDIDSRWQQRDYMSDDPLVRRRAWLFFVVSGCTDDVASLGDTGG</sequence>
<dbReference type="AlphaFoldDB" id="A0AAU9NCM3"/>
<name>A0AAU9NCM3_9ASTR</name>